<proteinExistence type="evidence at protein level"/>
<dbReference type="Proteomes" id="UP000000589">
    <property type="component" value="Chromosome 14"/>
</dbReference>
<dbReference type="Antibodypedia" id="53">
    <property type="antibodies" value="181 antibodies from 30 providers"/>
</dbReference>
<sequence>MSDTWSSIQAHKKQLDSLRERLQRRRKQDSGHLGEI</sequence>
<gene>
    <name evidence="1 2" type="primary">Mettl3</name>
</gene>
<dbReference type="SMR" id="G3UY98"/>
<evidence type="ECO:0000313" key="3">
    <source>
        <dbReference type="Proteomes" id="UP000000589"/>
    </source>
</evidence>
<dbReference type="VEuPathDB" id="HostDB:ENSMUSG00000022160"/>
<dbReference type="GeneTree" id="ENSGT00550000075058"/>
<dbReference type="MGI" id="MGI:1927165">
    <property type="gene designation" value="Mettl3"/>
</dbReference>
<dbReference type="Bgee" id="ENSMUSG00000022160">
    <property type="expression patterns" value="Expressed in epiblast cell in embryo and 255 other cell types or tissues"/>
</dbReference>
<reference evidence="1" key="3">
    <citation type="submission" date="2025-08" db="UniProtKB">
        <authorList>
            <consortium name="Ensembl"/>
        </authorList>
    </citation>
    <scope>IDENTIFICATION</scope>
    <source>
        <strain evidence="1">C57BL/6J</strain>
    </source>
</reference>
<dbReference type="ProteomicsDB" id="357258"/>
<reference evidence="1" key="4">
    <citation type="submission" date="2025-09" db="UniProtKB">
        <authorList>
            <consortium name="Ensembl"/>
        </authorList>
    </citation>
    <scope>IDENTIFICATION</scope>
    <source>
        <strain evidence="1">C57BL/6J</strain>
    </source>
</reference>
<keyword evidence="4" id="KW-1267">Proteomics identification</keyword>
<keyword evidence="3" id="KW-1185">Reference proteome</keyword>
<reference evidence="1 3" key="2">
    <citation type="journal article" date="2011" name="PLoS Biol.">
        <title>Modernizing reference genome assemblies.</title>
        <authorList>
            <person name="Church D.M."/>
            <person name="Schneider V.A."/>
            <person name="Graves T."/>
            <person name="Auger K."/>
            <person name="Cunningham F."/>
            <person name="Bouk N."/>
            <person name="Chen H.C."/>
            <person name="Agarwala R."/>
            <person name="McLaren W.M."/>
            <person name="Ritchie G.R."/>
            <person name="Albracht D."/>
            <person name="Kremitzki M."/>
            <person name="Rock S."/>
            <person name="Kotkiewicz H."/>
            <person name="Kremitzki C."/>
            <person name="Wollam A."/>
            <person name="Trani L."/>
            <person name="Fulton L."/>
            <person name="Fulton R."/>
            <person name="Matthews L."/>
            <person name="Whitehead S."/>
            <person name="Chow W."/>
            <person name="Torrance J."/>
            <person name="Dunn M."/>
            <person name="Harden G."/>
            <person name="Threadgold G."/>
            <person name="Wood J."/>
            <person name="Collins J."/>
            <person name="Heath P."/>
            <person name="Griffiths G."/>
            <person name="Pelan S."/>
            <person name="Grafham D."/>
            <person name="Eichler E.E."/>
            <person name="Weinstock G."/>
            <person name="Mardis E.R."/>
            <person name="Wilson R.K."/>
            <person name="Howe K."/>
            <person name="Flicek P."/>
            <person name="Hubbard T."/>
        </authorList>
    </citation>
    <scope>NUCLEOTIDE SEQUENCE [LARGE SCALE GENOMIC DNA]</scope>
    <source>
        <strain evidence="1 3">C57BL/6J</strain>
    </source>
</reference>
<dbReference type="IntAct" id="G3UY98">
    <property type="interactions" value="1"/>
</dbReference>
<dbReference type="AlphaFoldDB" id="G3UY98"/>
<accession>G3UY98</accession>
<organism evidence="1 3">
    <name type="scientific">Mus musculus</name>
    <name type="common">Mouse</name>
    <dbReference type="NCBI Taxonomy" id="10090"/>
    <lineage>
        <taxon>Eukaryota</taxon>
        <taxon>Metazoa</taxon>
        <taxon>Chordata</taxon>
        <taxon>Craniata</taxon>
        <taxon>Vertebrata</taxon>
        <taxon>Euteleostomi</taxon>
        <taxon>Mammalia</taxon>
        <taxon>Eutheria</taxon>
        <taxon>Euarchontoglires</taxon>
        <taxon>Glires</taxon>
        <taxon>Rodentia</taxon>
        <taxon>Myomorpha</taxon>
        <taxon>Muroidea</taxon>
        <taxon>Muridae</taxon>
        <taxon>Murinae</taxon>
        <taxon>Mus</taxon>
        <taxon>Mus</taxon>
    </lineage>
</organism>
<protein>
    <submittedName>
        <fullName evidence="1">Methyltransferase 3, N6-adenosine-methyltransferase complex catalytic subunit</fullName>
    </submittedName>
</protein>
<evidence type="ECO:0000313" key="2">
    <source>
        <dbReference type="MGI" id="MGI:1927165"/>
    </source>
</evidence>
<dbReference type="ExpressionAtlas" id="G3UY98">
    <property type="expression patterns" value="baseline and differential"/>
</dbReference>
<evidence type="ECO:0000313" key="1">
    <source>
        <dbReference type="Ensembl" id="ENSMUSP00000133999.2"/>
    </source>
</evidence>
<reference evidence="1 3" key="1">
    <citation type="journal article" date="2009" name="PLoS Biol.">
        <title>Lineage-specific biology revealed by a finished genome assembly of the mouse.</title>
        <authorList>
            <consortium name="Mouse Genome Sequencing Consortium"/>
            <person name="Church D.M."/>
            <person name="Goodstadt L."/>
            <person name="Hillier L.W."/>
            <person name="Zody M.C."/>
            <person name="Goldstein S."/>
            <person name="She X."/>
            <person name="Bult C.J."/>
            <person name="Agarwala R."/>
            <person name="Cherry J.L."/>
            <person name="DiCuccio M."/>
            <person name="Hlavina W."/>
            <person name="Kapustin Y."/>
            <person name="Meric P."/>
            <person name="Maglott D."/>
            <person name="Birtle Z."/>
            <person name="Marques A.C."/>
            <person name="Graves T."/>
            <person name="Zhou S."/>
            <person name="Teague B."/>
            <person name="Potamousis K."/>
            <person name="Churas C."/>
            <person name="Place M."/>
            <person name="Herschleb J."/>
            <person name="Runnheim R."/>
            <person name="Forrest D."/>
            <person name="Amos-Landgraf J."/>
            <person name="Schwartz D.C."/>
            <person name="Cheng Z."/>
            <person name="Lindblad-Toh K."/>
            <person name="Eichler E.E."/>
            <person name="Ponting C.P."/>
        </authorList>
    </citation>
    <scope>NUCLEOTIDE SEQUENCE [LARGE SCALE GENOMIC DNA]</scope>
    <source>
        <strain evidence="1 3">C57BL/6J</strain>
    </source>
</reference>
<evidence type="ECO:0007829" key="4">
    <source>
        <dbReference type="ProteomicsDB" id="G3UY98"/>
    </source>
</evidence>
<dbReference type="AGR" id="MGI:1927165"/>
<name>G3UY98_MOUSE</name>
<dbReference type="Ensembl" id="ENSMUST00000122962.3">
    <property type="protein sequence ID" value="ENSMUSP00000133999.2"/>
    <property type="gene ID" value="ENSMUSG00000022160.19"/>
</dbReference>